<protein>
    <submittedName>
        <fullName evidence="1">Unnamed protein product</fullName>
    </submittedName>
</protein>
<dbReference type="Proteomes" id="UP001165121">
    <property type="component" value="Unassembled WGS sequence"/>
</dbReference>
<proteinExistence type="predicted"/>
<reference evidence="1" key="1">
    <citation type="submission" date="2023-04" db="EMBL/GenBank/DDBJ databases">
        <title>Phytophthora fragariaefolia NBRC 109709.</title>
        <authorList>
            <person name="Ichikawa N."/>
            <person name="Sato H."/>
            <person name="Tonouchi N."/>
        </authorList>
    </citation>
    <scope>NUCLEOTIDE SEQUENCE</scope>
    <source>
        <strain evidence="1">NBRC 109709</strain>
    </source>
</reference>
<name>A0A9W6YN48_9STRA</name>
<evidence type="ECO:0000313" key="2">
    <source>
        <dbReference type="Proteomes" id="UP001165121"/>
    </source>
</evidence>
<evidence type="ECO:0000313" key="1">
    <source>
        <dbReference type="EMBL" id="GMG15330.1"/>
    </source>
</evidence>
<organism evidence="1 2">
    <name type="scientific">Phytophthora fragariaefolia</name>
    <dbReference type="NCBI Taxonomy" id="1490495"/>
    <lineage>
        <taxon>Eukaryota</taxon>
        <taxon>Sar</taxon>
        <taxon>Stramenopiles</taxon>
        <taxon>Oomycota</taxon>
        <taxon>Peronosporomycetes</taxon>
        <taxon>Peronosporales</taxon>
        <taxon>Peronosporaceae</taxon>
        <taxon>Phytophthora</taxon>
    </lineage>
</organism>
<comment type="caution">
    <text evidence="1">The sequence shown here is derived from an EMBL/GenBank/DDBJ whole genome shotgun (WGS) entry which is preliminary data.</text>
</comment>
<dbReference type="AlphaFoldDB" id="A0A9W6YN48"/>
<gene>
    <name evidence="1" type="ORF">Pfra01_002940900</name>
</gene>
<sequence>MGASVTGSTARVGFVTDRVAVGFFVVDLGRGAFDFTLLSVLELVVAPKFPSSTELPALWLLADPELSPAALVPSGDATPSTVSDELGGELESSGMFIISVGELASAAIAATGESTPLSVESPGFGF</sequence>
<accession>A0A9W6YN48</accession>
<dbReference type="EMBL" id="BSXT01018879">
    <property type="protein sequence ID" value="GMG15330.1"/>
    <property type="molecule type" value="Genomic_DNA"/>
</dbReference>
<keyword evidence="2" id="KW-1185">Reference proteome</keyword>